<reference evidence="1 2" key="2">
    <citation type="journal article" date="2012" name="PLoS Pathog.">
        <title>Diverse lifestyles and strategies of plant pathogenesis encoded in the genomes of eighteen Dothideomycetes fungi.</title>
        <authorList>
            <person name="Ohm R.A."/>
            <person name="Feau N."/>
            <person name="Henrissat B."/>
            <person name="Schoch C.L."/>
            <person name="Horwitz B.A."/>
            <person name="Barry K.W."/>
            <person name="Condon B.J."/>
            <person name="Copeland A.C."/>
            <person name="Dhillon B."/>
            <person name="Glaser F."/>
            <person name="Hesse C.N."/>
            <person name="Kosti I."/>
            <person name="LaButti K."/>
            <person name="Lindquist E.A."/>
            <person name="Lucas S."/>
            <person name="Salamov A.A."/>
            <person name="Bradshaw R.E."/>
            <person name="Ciuffetti L."/>
            <person name="Hamelin R.C."/>
            <person name="Kema G.H.J."/>
            <person name="Lawrence C."/>
            <person name="Scott J.A."/>
            <person name="Spatafora J.W."/>
            <person name="Turgeon B.G."/>
            <person name="de Wit P.J.G.M."/>
            <person name="Zhong S."/>
            <person name="Goodwin S.B."/>
            <person name="Grigoriev I.V."/>
        </authorList>
    </citation>
    <scope>NUCLEOTIDE SEQUENCE [LARGE SCALE GENOMIC DNA]</scope>
    <source>
        <strain evidence="2">NZE10 / CBS 128990</strain>
    </source>
</reference>
<reference evidence="2" key="1">
    <citation type="journal article" date="2012" name="PLoS Genet.">
        <title>The genomes of the fungal plant pathogens Cladosporium fulvum and Dothistroma septosporum reveal adaptation to different hosts and lifestyles but also signatures of common ancestry.</title>
        <authorList>
            <person name="de Wit P.J.G.M."/>
            <person name="van der Burgt A."/>
            <person name="Oekmen B."/>
            <person name="Stergiopoulos I."/>
            <person name="Abd-Elsalam K.A."/>
            <person name="Aerts A.L."/>
            <person name="Bahkali A.H."/>
            <person name="Beenen H.G."/>
            <person name="Chettri P."/>
            <person name="Cox M.P."/>
            <person name="Datema E."/>
            <person name="de Vries R.P."/>
            <person name="Dhillon B."/>
            <person name="Ganley A.R."/>
            <person name="Griffiths S.A."/>
            <person name="Guo Y."/>
            <person name="Hamelin R.C."/>
            <person name="Henrissat B."/>
            <person name="Kabir M.S."/>
            <person name="Jashni M.K."/>
            <person name="Kema G."/>
            <person name="Klaubauf S."/>
            <person name="Lapidus A."/>
            <person name="Levasseur A."/>
            <person name="Lindquist E."/>
            <person name="Mehrabi R."/>
            <person name="Ohm R.A."/>
            <person name="Owen T.J."/>
            <person name="Salamov A."/>
            <person name="Schwelm A."/>
            <person name="Schijlen E."/>
            <person name="Sun H."/>
            <person name="van den Burg H.A."/>
            <person name="van Ham R.C.H.J."/>
            <person name="Zhang S."/>
            <person name="Goodwin S.B."/>
            <person name="Grigoriev I.V."/>
            <person name="Collemare J."/>
            <person name="Bradshaw R.E."/>
        </authorList>
    </citation>
    <scope>NUCLEOTIDE SEQUENCE [LARGE SCALE GENOMIC DNA]</scope>
    <source>
        <strain evidence="2">NZE10 / CBS 128990</strain>
    </source>
</reference>
<dbReference type="EMBL" id="KB446539">
    <property type="protein sequence ID" value="EME44465.1"/>
    <property type="molecule type" value="Genomic_DNA"/>
</dbReference>
<dbReference type="Proteomes" id="UP000016933">
    <property type="component" value="Unassembled WGS sequence"/>
</dbReference>
<proteinExistence type="predicted"/>
<evidence type="ECO:0000313" key="1">
    <source>
        <dbReference type="EMBL" id="EME44465.1"/>
    </source>
</evidence>
<organism evidence="1 2">
    <name type="scientific">Dothistroma septosporum (strain NZE10 / CBS 128990)</name>
    <name type="common">Red band needle blight fungus</name>
    <name type="synonym">Mycosphaerella pini</name>
    <dbReference type="NCBI Taxonomy" id="675120"/>
    <lineage>
        <taxon>Eukaryota</taxon>
        <taxon>Fungi</taxon>
        <taxon>Dikarya</taxon>
        <taxon>Ascomycota</taxon>
        <taxon>Pezizomycotina</taxon>
        <taxon>Dothideomycetes</taxon>
        <taxon>Dothideomycetidae</taxon>
        <taxon>Mycosphaerellales</taxon>
        <taxon>Mycosphaerellaceae</taxon>
        <taxon>Dothistroma</taxon>
    </lineage>
</organism>
<keyword evidence="2" id="KW-1185">Reference proteome</keyword>
<accession>N1PQ11</accession>
<gene>
    <name evidence="1" type="ORF">DOTSEDRAFT_72066</name>
</gene>
<dbReference type="HOGENOM" id="CLU_2263664_0_0_1"/>
<dbReference type="AlphaFoldDB" id="N1PQ11"/>
<sequence length="103" mass="12024">MRPVSLPWTKVFRYVSRIKSIPIRPQLCLHPRLIFHSRIQVRHSQRSDFPSIRVVVVSRSSLRTPLMSLNPCVARPSRIRRCGLQVLSLTTRTPLFTRSEAMF</sequence>
<name>N1PQ11_DOTSN</name>
<protein>
    <submittedName>
        <fullName evidence="1">Uncharacterized protein</fullName>
    </submittedName>
</protein>
<evidence type="ECO:0000313" key="2">
    <source>
        <dbReference type="Proteomes" id="UP000016933"/>
    </source>
</evidence>